<dbReference type="RefSeq" id="WP_006271953.1">
    <property type="nucleotide sequence ID" value="NZ_GL883077.1"/>
</dbReference>
<dbReference type="Gene3D" id="1.25.40.10">
    <property type="entry name" value="Tetratricopeptide repeat domain"/>
    <property type="match status" value="1"/>
</dbReference>
<sequence>MQDPAASFSSLDPIYLFIGLVLILCAVLWFMVRDLIGHRLDWSRPLTPFQYKRRLARRGDARACVACADMLEKGTGGAPRHPELALSFLDQALYIYERDAKKGDGYAWLKIGEILSRGHHVHNMPNSADRAYHNAYLCNLEAAKAGDINGLAFAGYQLRFGLGCVTDLHKAMDFLEAAANRGHAPSIKSLAELHLVGVRGKPDPVSAARLFRQAAAVGDAEALERVGDNFLSATGELASREQAYFWYASAARKGRSAAQRKMERLEETWTPKQLRDVQDRLQTWAPA</sequence>
<dbReference type="SUPFAM" id="SSF81901">
    <property type="entry name" value="HCP-like"/>
    <property type="match status" value="2"/>
</dbReference>
<dbReference type="eggNOG" id="COG0790">
    <property type="taxonomic scope" value="Bacteria"/>
</dbReference>
<dbReference type="AlphaFoldDB" id="F4QHN5"/>
<evidence type="ECO:0000256" key="1">
    <source>
        <dbReference type="SAM" id="Phobius"/>
    </source>
</evidence>
<accession>F4QHN5</accession>
<keyword evidence="1" id="KW-0472">Membrane</keyword>
<organism evidence="2 3">
    <name type="scientific">Asticcacaulis biprosthecium C19</name>
    <dbReference type="NCBI Taxonomy" id="715226"/>
    <lineage>
        <taxon>Bacteria</taxon>
        <taxon>Pseudomonadati</taxon>
        <taxon>Pseudomonadota</taxon>
        <taxon>Alphaproteobacteria</taxon>
        <taxon>Caulobacterales</taxon>
        <taxon>Caulobacteraceae</taxon>
        <taxon>Asticcacaulis</taxon>
    </lineage>
</organism>
<dbReference type="EMBL" id="GL883077">
    <property type="protein sequence ID" value="EGF92772.1"/>
    <property type="molecule type" value="Genomic_DNA"/>
</dbReference>
<dbReference type="Pfam" id="PF08238">
    <property type="entry name" value="Sel1"/>
    <property type="match status" value="4"/>
</dbReference>
<proteinExistence type="predicted"/>
<keyword evidence="1" id="KW-0812">Transmembrane</keyword>
<dbReference type="STRING" id="715226.ABI_12090"/>
<evidence type="ECO:0000313" key="3">
    <source>
        <dbReference type="Proteomes" id="UP000006512"/>
    </source>
</evidence>
<reference evidence="3" key="1">
    <citation type="submission" date="2011-03" db="EMBL/GenBank/DDBJ databases">
        <title>Draft genome sequence of Brevundimonas diminuta.</title>
        <authorList>
            <person name="Brown P.J.B."/>
            <person name="Buechlein A."/>
            <person name="Hemmerich C."/>
            <person name="Brun Y.V."/>
        </authorList>
    </citation>
    <scope>NUCLEOTIDE SEQUENCE [LARGE SCALE GENOMIC DNA]</scope>
    <source>
        <strain evidence="3">C19</strain>
    </source>
</reference>
<dbReference type="InterPro" id="IPR006597">
    <property type="entry name" value="Sel1-like"/>
</dbReference>
<dbReference type="OrthoDB" id="7171041at2"/>
<gene>
    <name evidence="2" type="ORF">ABI_12090</name>
</gene>
<dbReference type="PANTHER" id="PTHR43628">
    <property type="entry name" value="ACTIVATOR OF C KINASE PROTEIN 1-RELATED"/>
    <property type="match status" value="1"/>
</dbReference>
<protein>
    <submittedName>
        <fullName evidence="2">Sel1 repeat family protein</fullName>
    </submittedName>
</protein>
<dbReference type="InterPro" id="IPR011990">
    <property type="entry name" value="TPR-like_helical_dom_sf"/>
</dbReference>
<keyword evidence="1" id="KW-1133">Transmembrane helix</keyword>
<name>F4QHN5_9CAUL</name>
<dbReference type="HOGENOM" id="CLU_968556_0_0_5"/>
<dbReference type="Proteomes" id="UP000006512">
    <property type="component" value="Unassembled WGS sequence"/>
</dbReference>
<feature type="transmembrane region" description="Helical" evidence="1">
    <location>
        <begin position="14"/>
        <end position="32"/>
    </location>
</feature>
<dbReference type="PANTHER" id="PTHR43628:SF1">
    <property type="entry name" value="CHITIN SYNTHASE REGULATORY FACTOR 2-RELATED"/>
    <property type="match status" value="1"/>
</dbReference>
<keyword evidence="3" id="KW-1185">Reference proteome</keyword>
<dbReference type="InterPro" id="IPR052945">
    <property type="entry name" value="Mitotic_Regulator"/>
</dbReference>
<evidence type="ECO:0000313" key="2">
    <source>
        <dbReference type="EMBL" id="EGF92772.1"/>
    </source>
</evidence>
<dbReference type="SMART" id="SM00671">
    <property type="entry name" value="SEL1"/>
    <property type="match status" value="4"/>
</dbReference>